<dbReference type="Pfam" id="PF20434">
    <property type="entry name" value="BD-FAE"/>
    <property type="match status" value="1"/>
</dbReference>
<accession>A0A366HV01</accession>
<gene>
    <name evidence="4" type="ORF">DES53_101727</name>
</gene>
<keyword evidence="1" id="KW-0378">Hydrolase</keyword>
<dbReference type="InterPro" id="IPR050300">
    <property type="entry name" value="GDXG_lipolytic_enzyme"/>
</dbReference>
<evidence type="ECO:0000256" key="1">
    <source>
        <dbReference type="ARBA" id="ARBA00022801"/>
    </source>
</evidence>
<dbReference type="InterPro" id="IPR049492">
    <property type="entry name" value="BD-FAE-like_dom"/>
</dbReference>
<proteinExistence type="predicted"/>
<evidence type="ECO:0000313" key="4">
    <source>
        <dbReference type="EMBL" id="RBP47927.1"/>
    </source>
</evidence>
<dbReference type="AlphaFoldDB" id="A0A366HV01"/>
<keyword evidence="5" id="KW-1185">Reference proteome</keyword>
<name>A0A366HV01_9BACT</name>
<dbReference type="SUPFAM" id="SSF53474">
    <property type="entry name" value="alpha/beta-Hydrolases"/>
    <property type="match status" value="1"/>
</dbReference>
<dbReference type="PANTHER" id="PTHR48081:SF6">
    <property type="entry name" value="PEPTIDASE S9 PROLYL OLIGOPEPTIDASE CATALYTIC DOMAIN-CONTAINING PROTEIN"/>
    <property type="match status" value="1"/>
</dbReference>
<organism evidence="4 5">
    <name type="scientific">Roseimicrobium gellanilyticum</name>
    <dbReference type="NCBI Taxonomy" id="748857"/>
    <lineage>
        <taxon>Bacteria</taxon>
        <taxon>Pseudomonadati</taxon>
        <taxon>Verrucomicrobiota</taxon>
        <taxon>Verrucomicrobiia</taxon>
        <taxon>Verrucomicrobiales</taxon>
        <taxon>Verrucomicrobiaceae</taxon>
        <taxon>Roseimicrobium</taxon>
    </lineage>
</organism>
<evidence type="ECO:0000313" key="5">
    <source>
        <dbReference type="Proteomes" id="UP000253426"/>
    </source>
</evidence>
<sequence>MLSFSSFMNIIPRFFLSLSIITLGLAQISAQEVERIRDVIYTKHDGVALTMDVFKPEKPNGAGIIKIISGGWKSNHKGISDGGWPQAGYTTFVVVHGTQPRFQVEEIVADLNRAVRFIRANAAQYGVDPNKLGVTGSSAGGHLSLMLATRGGAGNLKAEDPVDRESSSVNAVACFYPPTDYLNWFEDGDNAVGIGKLADYAGAFGPKCSTPEGREALGKDLSPIYWVHKGQPPIFIVHGDADPQVSITQAHRFFKKCGEVGTPCEIFIREGAGHGGWQEMTGDTARMTEWFDLQLLGKQPAKPFKLGISSGPSTPVKKPAATR</sequence>
<reference evidence="4 5" key="1">
    <citation type="submission" date="2018-06" db="EMBL/GenBank/DDBJ databases">
        <title>Genomic Encyclopedia of Type Strains, Phase IV (KMG-IV): sequencing the most valuable type-strain genomes for metagenomic binning, comparative biology and taxonomic classification.</title>
        <authorList>
            <person name="Goeker M."/>
        </authorList>
    </citation>
    <scope>NUCLEOTIDE SEQUENCE [LARGE SCALE GENOMIC DNA]</scope>
    <source>
        <strain evidence="4 5">DSM 25532</strain>
    </source>
</reference>
<dbReference type="Gene3D" id="3.40.50.1820">
    <property type="entry name" value="alpha/beta hydrolase"/>
    <property type="match status" value="1"/>
</dbReference>
<comment type="caution">
    <text evidence="4">The sequence shown here is derived from an EMBL/GenBank/DDBJ whole genome shotgun (WGS) entry which is preliminary data.</text>
</comment>
<evidence type="ECO:0000259" key="3">
    <source>
        <dbReference type="Pfam" id="PF20434"/>
    </source>
</evidence>
<protein>
    <submittedName>
        <fullName evidence="4">Acetyl esterase/lipase</fullName>
    </submittedName>
</protein>
<dbReference type="InterPro" id="IPR029058">
    <property type="entry name" value="AB_hydrolase_fold"/>
</dbReference>
<feature type="domain" description="BD-FAE-like" evidence="3">
    <location>
        <begin position="51"/>
        <end position="256"/>
    </location>
</feature>
<evidence type="ECO:0000256" key="2">
    <source>
        <dbReference type="SAM" id="MobiDB-lite"/>
    </source>
</evidence>
<feature type="region of interest" description="Disordered" evidence="2">
    <location>
        <begin position="304"/>
        <end position="323"/>
    </location>
</feature>
<dbReference type="EMBL" id="QNRR01000001">
    <property type="protein sequence ID" value="RBP47927.1"/>
    <property type="molecule type" value="Genomic_DNA"/>
</dbReference>
<dbReference type="GO" id="GO:0016787">
    <property type="term" value="F:hydrolase activity"/>
    <property type="evidence" value="ECO:0007669"/>
    <property type="project" value="UniProtKB-KW"/>
</dbReference>
<dbReference type="Proteomes" id="UP000253426">
    <property type="component" value="Unassembled WGS sequence"/>
</dbReference>
<dbReference type="PANTHER" id="PTHR48081">
    <property type="entry name" value="AB HYDROLASE SUPERFAMILY PROTEIN C4A8.06C"/>
    <property type="match status" value="1"/>
</dbReference>